<dbReference type="FunFam" id="3.30.1490.20:FF:000018">
    <property type="entry name" value="Biotin carboxylase"/>
    <property type="match status" value="1"/>
</dbReference>
<dbReference type="SUPFAM" id="SSF51246">
    <property type="entry name" value="Rudiment single hybrid motif"/>
    <property type="match status" value="1"/>
</dbReference>
<evidence type="ECO:0000256" key="6">
    <source>
        <dbReference type="ARBA" id="ARBA00023267"/>
    </source>
</evidence>
<keyword evidence="3 7" id="KW-0547">Nucleotide-binding</keyword>
<comment type="caution">
    <text evidence="10">The sequence shown here is derived from an EMBL/GenBank/DDBJ whole genome shotgun (WGS) entry which is preliminary data.</text>
</comment>
<evidence type="ECO:0000313" key="10">
    <source>
        <dbReference type="EMBL" id="HIZ89034.1"/>
    </source>
</evidence>
<dbReference type="AlphaFoldDB" id="A0A9D2GTU3"/>
<dbReference type="PROSITE" id="PS50975">
    <property type="entry name" value="ATP_GRASP"/>
    <property type="match status" value="1"/>
</dbReference>
<dbReference type="InterPro" id="IPR005482">
    <property type="entry name" value="Biotin_COase_C"/>
</dbReference>
<evidence type="ECO:0000256" key="4">
    <source>
        <dbReference type="ARBA" id="ARBA00022840"/>
    </source>
</evidence>
<feature type="domain" description="Biotin carboxylation" evidence="9">
    <location>
        <begin position="3"/>
        <end position="447"/>
    </location>
</feature>
<dbReference type="SUPFAM" id="SSF52440">
    <property type="entry name" value="PreATP-grasp domain"/>
    <property type="match status" value="1"/>
</dbReference>
<keyword evidence="5" id="KW-0460">Magnesium</keyword>
<dbReference type="PROSITE" id="PS50979">
    <property type="entry name" value="BC"/>
    <property type="match status" value="1"/>
</dbReference>
<dbReference type="PANTHER" id="PTHR18866">
    <property type="entry name" value="CARBOXYLASE:PYRUVATE/ACETYL-COA/PROPIONYL-COA CARBOXYLASE"/>
    <property type="match status" value="1"/>
</dbReference>
<dbReference type="EC" id="6.4.1.2" evidence="10"/>
<sequence length="505" mass="56791">MAKITKVLAANRGEIAIRVFRAAKMLRLETVAVYTHVDRGAPHVRYADEAYCISDSEDDTSYLKPEKILEIAKKTGAAIHPGYGFLSENADFVKACEKEGVVFIGPSAQHIIDMGSKTGARKIMSDAGVPIVPGTKDPIKSIDDLYKTADSVGFPIMLKAVAGGGGKGMRLVHKREELEDMFNMAVSEAERAFGNGDVYIEKYVEEPHHVEVQVIGDKHGNVIHLYDRECSIQRRHQKVIEEAPSPYISQETRQKMLEVSVNACKKIGYYSAGTLEYMVDKNQNFYFLEMNTRLQVEHPVTEMITGVDLVRDMISVANGDVLPYKQEEIIKLGHAIECRIYAEDPENGFIPSPGMITVHEPPTGRNVRVDHAAHEGYNVPLFYDPMIAKLTTWGRTRERAIQNMERSLLEYKILGIKTTIPFHQRVMKNETFLSGIYDTTFIDTKFDKEDLKRRKELDPTVAIVAAALMQYISEQEAAAKATTVPEVGESLWKHYGKMQKIANRF</sequence>
<feature type="domain" description="ATP-grasp" evidence="8">
    <location>
        <begin position="121"/>
        <end position="318"/>
    </location>
</feature>
<dbReference type="Pfam" id="PF02786">
    <property type="entry name" value="CPSase_L_D2"/>
    <property type="match status" value="1"/>
</dbReference>
<dbReference type="InterPro" id="IPR050856">
    <property type="entry name" value="Biotin_carboxylase_complex"/>
</dbReference>
<dbReference type="SUPFAM" id="SSF56059">
    <property type="entry name" value="Glutathione synthetase ATP-binding domain-like"/>
    <property type="match status" value="1"/>
</dbReference>
<evidence type="ECO:0000256" key="2">
    <source>
        <dbReference type="ARBA" id="ARBA00022723"/>
    </source>
</evidence>
<keyword evidence="6" id="KW-0092">Biotin</keyword>
<proteinExistence type="predicted"/>
<evidence type="ECO:0000259" key="9">
    <source>
        <dbReference type="PROSITE" id="PS50979"/>
    </source>
</evidence>
<evidence type="ECO:0000256" key="5">
    <source>
        <dbReference type="ARBA" id="ARBA00022842"/>
    </source>
</evidence>
<dbReference type="InterPro" id="IPR011764">
    <property type="entry name" value="Biotin_carboxylation_dom"/>
</dbReference>
<dbReference type="GO" id="GO:0003989">
    <property type="term" value="F:acetyl-CoA carboxylase activity"/>
    <property type="evidence" value="ECO:0007669"/>
    <property type="project" value="UniProtKB-EC"/>
</dbReference>
<evidence type="ECO:0000256" key="1">
    <source>
        <dbReference type="ARBA" id="ARBA00022598"/>
    </source>
</evidence>
<dbReference type="InterPro" id="IPR011054">
    <property type="entry name" value="Rudment_hybrid_motif"/>
</dbReference>
<evidence type="ECO:0000259" key="8">
    <source>
        <dbReference type="PROSITE" id="PS50975"/>
    </source>
</evidence>
<dbReference type="NCBIfam" id="NF006367">
    <property type="entry name" value="PRK08591.1"/>
    <property type="match status" value="1"/>
</dbReference>
<reference evidence="10" key="1">
    <citation type="journal article" date="2021" name="PeerJ">
        <title>Extensive microbial diversity within the chicken gut microbiome revealed by metagenomics and culture.</title>
        <authorList>
            <person name="Gilroy R."/>
            <person name="Ravi A."/>
            <person name="Getino M."/>
            <person name="Pursley I."/>
            <person name="Horton D.L."/>
            <person name="Alikhan N.F."/>
            <person name="Baker D."/>
            <person name="Gharbi K."/>
            <person name="Hall N."/>
            <person name="Watson M."/>
            <person name="Adriaenssens E.M."/>
            <person name="Foster-Nyarko E."/>
            <person name="Jarju S."/>
            <person name="Secka A."/>
            <person name="Antonio M."/>
            <person name="Oren A."/>
            <person name="Chaudhuri R.R."/>
            <person name="La Ragione R."/>
            <person name="Hildebrand F."/>
            <person name="Pallen M.J."/>
        </authorList>
    </citation>
    <scope>NUCLEOTIDE SEQUENCE</scope>
    <source>
        <strain evidence="10">ChiW4-1371</strain>
    </source>
</reference>
<dbReference type="Pfam" id="PF02785">
    <property type="entry name" value="Biotin_carb_C"/>
    <property type="match status" value="1"/>
</dbReference>
<dbReference type="FunFam" id="3.40.50.20:FF:000010">
    <property type="entry name" value="Propionyl-CoA carboxylase subunit alpha"/>
    <property type="match status" value="1"/>
</dbReference>
<dbReference type="PROSITE" id="PS00867">
    <property type="entry name" value="CPSASE_2"/>
    <property type="match status" value="1"/>
</dbReference>
<keyword evidence="1 10" id="KW-0436">Ligase</keyword>
<dbReference type="InterPro" id="IPR016185">
    <property type="entry name" value="PreATP-grasp_dom_sf"/>
</dbReference>
<dbReference type="InterPro" id="IPR011761">
    <property type="entry name" value="ATP-grasp"/>
</dbReference>
<name>A0A9D2GTU3_9BACT</name>
<keyword evidence="4 7" id="KW-0067">ATP-binding</keyword>
<dbReference type="PANTHER" id="PTHR18866:SF33">
    <property type="entry name" value="METHYLCROTONOYL-COA CARBOXYLASE SUBUNIT ALPHA, MITOCHONDRIAL-RELATED"/>
    <property type="match status" value="1"/>
</dbReference>
<dbReference type="FunFam" id="3.30.470.20:FF:000028">
    <property type="entry name" value="Methylcrotonoyl-CoA carboxylase subunit alpha, mitochondrial"/>
    <property type="match status" value="1"/>
</dbReference>
<dbReference type="GO" id="GO:0046872">
    <property type="term" value="F:metal ion binding"/>
    <property type="evidence" value="ECO:0007669"/>
    <property type="project" value="UniProtKB-KW"/>
</dbReference>
<dbReference type="InterPro" id="IPR005479">
    <property type="entry name" value="CPAse_ATP-bd"/>
</dbReference>
<dbReference type="Pfam" id="PF00289">
    <property type="entry name" value="Biotin_carb_N"/>
    <property type="match status" value="1"/>
</dbReference>
<organism evidence="10 11">
    <name type="scientific">Candidatus Mucispirillum faecigallinarum</name>
    <dbReference type="NCBI Taxonomy" id="2838699"/>
    <lineage>
        <taxon>Bacteria</taxon>
        <taxon>Pseudomonadati</taxon>
        <taxon>Deferribacterota</taxon>
        <taxon>Deferribacteres</taxon>
        <taxon>Deferribacterales</taxon>
        <taxon>Mucispirillaceae</taxon>
        <taxon>Mucispirillum</taxon>
    </lineage>
</organism>
<evidence type="ECO:0000256" key="7">
    <source>
        <dbReference type="PROSITE-ProRule" id="PRU00409"/>
    </source>
</evidence>
<dbReference type="Proteomes" id="UP000824176">
    <property type="component" value="Unassembled WGS sequence"/>
</dbReference>
<accession>A0A9D2GTU3</accession>
<dbReference type="EMBL" id="DXAQ01000058">
    <property type="protein sequence ID" value="HIZ89034.1"/>
    <property type="molecule type" value="Genomic_DNA"/>
</dbReference>
<gene>
    <name evidence="10" type="ORF">H9804_03740</name>
</gene>
<reference evidence="10" key="2">
    <citation type="submission" date="2021-04" db="EMBL/GenBank/DDBJ databases">
        <authorList>
            <person name="Gilroy R."/>
        </authorList>
    </citation>
    <scope>NUCLEOTIDE SEQUENCE</scope>
    <source>
        <strain evidence="10">ChiW4-1371</strain>
    </source>
</reference>
<dbReference type="GO" id="GO:0005524">
    <property type="term" value="F:ATP binding"/>
    <property type="evidence" value="ECO:0007669"/>
    <property type="project" value="UniProtKB-UniRule"/>
</dbReference>
<evidence type="ECO:0000313" key="11">
    <source>
        <dbReference type="Proteomes" id="UP000824176"/>
    </source>
</evidence>
<protein>
    <submittedName>
        <fullName evidence="10">Acetyl-CoA carboxylase biotin carboxylase subunit</fullName>
        <ecNumber evidence="10">6.4.1.2</ecNumber>
    </submittedName>
</protein>
<keyword evidence="2" id="KW-0479">Metal-binding</keyword>
<dbReference type="Gene3D" id="3.30.470.20">
    <property type="entry name" value="ATP-grasp fold, B domain"/>
    <property type="match status" value="1"/>
</dbReference>
<evidence type="ECO:0000256" key="3">
    <source>
        <dbReference type="ARBA" id="ARBA00022741"/>
    </source>
</evidence>
<dbReference type="InterPro" id="IPR005481">
    <property type="entry name" value="BC-like_N"/>
</dbReference>
<dbReference type="SMART" id="SM00878">
    <property type="entry name" value="Biotin_carb_C"/>
    <property type="match status" value="1"/>
</dbReference>